<proteinExistence type="predicted"/>
<name>D5V1V3_ARCNC</name>
<accession>D5V1V3</accession>
<dbReference type="HOGENOM" id="CLU_047806_8_0_7"/>
<gene>
    <name evidence="5" type="ordered locus">Arnit_1883</name>
</gene>
<dbReference type="GO" id="GO:0008408">
    <property type="term" value="F:3'-5' exonuclease activity"/>
    <property type="evidence" value="ECO:0007669"/>
    <property type="project" value="TreeGrafter"/>
</dbReference>
<dbReference type="GO" id="GO:0003676">
    <property type="term" value="F:nucleic acid binding"/>
    <property type="evidence" value="ECO:0007669"/>
    <property type="project" value="InterPro"/>
</dbReference>
<evidence type="ECO:0000313" key="5">
    <source>
        <dbReference type="EMBL" id="ADG93537.1"/>
    </source>
</evidence>
<dbReference type="GO" id="GO:0006259">
    <property type="term" value="P:DNA metabolic process"/>
    <property type="evidence" value="ECO:0007669"/>
    <property type="project" value="UniProtKB-ARBA"/>
</dbReference>
<keyword evidence="3 5" id="KW-0269">Exonuclease</keyword>
<dbReference type="Pfam" id="PF00929">
    <property type="entry name" value="RNase_T"/>
    <property type="match status" value="1"/>
</dbReference>
<evidence type="ECO:0000259" key="4">
    <source>
        <dbReference type="SMART" id="SM00479"/>
    </source>
</evidence>
<dbReference type="SMART" id="SM00479">
    <property type="entry name" value="EXOIII"/>
    <property type="match status" value="1"/>
</dbReference>
<dbReference type="STRING" id="572480.Arnit_1883"/>
<dbReference type="OrthoDB" id="9804290at2"/>
<evidence type="ECO:0000313" key="6">
    <source>
        <dbReference type="Proteomes" id="UP000000939"/>
    </source>
</evidence>
<dbReference type="InterPro" id="IPR036397">
    <property type="entry name" value="RNaseH_sf"/>
</dbReference>
<dbReference type="Gene3D" id="3.30.420.10">
    <property type="entry name" value="Ribonuclease H-like superfamily/Ribonuclease H"/>
    <property type="match status" value="1"/>
</dbReference>
<evidence type="ECO:0000256" key="2">
    <source>
        <dbReference type="ARBA" id="ARBA00022801"/>
    </source>
</evidence>
<feature type="domain" description="Exonuclease" evidence="4">
    <location>
        <begin position="3"/>
        <end position="174"/>
    </location>
</feature>
<organism evidence="5 6">
    <name type="scientific">Arcobacter nitrofigilis (strain ATCC 33309 / DSM 7299 / CCUG 15893 / LMG 7604 / NCTC 12251 / CI)</name>
    <name type="common">Campylobacter nitrofigilis</name>
    <dbReference type="NCBI Taxonomy" id="572480"/>
    <lineage>
        <taxon>Bacteria</taxon>
        <taxon>Pseudomonadati</taxon>
        <taxon>Campylobacterota</taxon>
        <taxon>Epsilonproteobacteria</taxon>
        <taxon>Campylobacterales</taxon>
        <taxon>Arcobacteraceae</taxon>
        <taxon>Arcobacter</taxon>
    </lineage>
</organism>
<dbReference type="InterPro" id="IPR012337">
    <property type="entry name" value="RNaseH-like_sf"/>
</dbReference>
<dbReference type="PANTHER" id="PTHR30231:SF4">
    <property type="entry name" value="PROTEIN NEN2"/>
    <property type="match status" value="1"/>
</dbReference>
<keyword evidence="6" id="KW-1185">Reference proteome</keyword>
<dbReference type="Pfam" id="PF20600">
    <property type="entry name" value="ExoX-like_C"/>
    <property type="match status" value="1"/>
</dbReference>
<protein>
    <submittedName>
        <fullName evidence="5">Exonuclease RNase T and DNA polymerase III</fullName>
    </submittedName>
</protein>
<evidence type="ECO:0000256" key="1">
    <source>
        <dbReference type="ARBA" id="ARBA00022722"/>
    </source>
</evidence>
<dbReference type="eggNOG" id="COG0847">
    <property type="taxonomic scope" value="Bacteria"/>
</dbReference>
<reference evidence="5 6" key="1">
    <citation type="journal article" date="2010" name="Stand. Genomic Sci.">
        <title>Complete genome sequence of Arcobacter nitrofigilis type strain (CI).</title>
        <authorList>
            <person name="Pati A."/>
            <person name="Gronow S."/>
            <person name="Lapidus A."/>
            <person name="Copeland A."/>
            <person name="Glavina Del Rio T."/>
            <person name="Nolan M."/>
            <person name="Lucas S."/>
            <person name="Tice H."/>
            <person name="Cheng J.F."/>
            <person name="Han C."/>
            <person name="Chertkov O."/>
            <person name="Bruce D."/>
            <person name="Tapia R."/>
            <person name="Goodwin L."/>
            <person name="Pitluck S."/>
            <person name="Liolios K."/>
            <person name="Ivanova N."/>
            <person name="Mavromatis K."/>
            <person name="Chen A."/>
            <person name="Palaniappan K."/>
            <person name="Land M."/>
            <person name="Hauser L."/>
            <person name="Chang Y.J."/>
            <person name="Jeffries C.D."/>
            <person name="Detter J.C."/>
            <person name="Rohde M."/>
            <person name="Goker M."/>
            <person name="Bristow J."/>
            <person name="Eisen J.A."/>
            <person name="Markowitz V."/>
            <person name="Hugenholtz P."/>
            <person name="Klenk H.P."/>
            <person name="Kyrpides N.C."/>
        </authorList>
    </citation>
    <scope>NUCLEOTIDE SEQUENCE [LARGE SCALE GENOMIC DNA]</scope>
    <source>
        <strain evidence="6">ATCC 33309 / DSM 7299 / CCUG 15893 / LMG 7604 / NCTC 12251 / CI</strain>
    </source>
</reference>
<dbReference type="InterPro" id="IPR046768">
    <property type="entry name" value="ExoX-like_C"/>
</dbReference>
<dbReference type="KEGG" id="ant:Arnit_1883"/>
<dbReference type="CDD" id="cd06127">
    <property type="entry name" value="DEDDh"/>
    <property type="match status" value="1"/>
</dbReference>
<dbReference type="Proteomes" id="UP000000939">
    <property type="component" value="Chromosome"/>
</dbReference>
<dbReference type="AlphaFoldDB" id="D5V1V3"/>
<dbReference type="PANTHER" id="PTHR30231">
    <property type="entry name" value="DNA POLYMERASE III SUBUNIT EPSILON"/>
    <property type="match status" value="1"/>
</dbReference>
<dbReference type="InterPro" id="IPR013520">
    <property type="entry name" value="Ribonucl_H"/>
</dbReference>
<keyword evidence="1" id="KW-0540">Nuclease</keyword>
<keyword evidence="2" id="KW-0378">Hydrolase</keyword>
<dbReference type="EMBL" id="CP001999">
    <property type="protein sequence ID" value="ADG93537.1"/>
    <property type="molecule type" value="Genomic_DNA"/>
</dbReference>
<dbReference type="SUPFAM" id="SSF53098">
    <property type="entry name" value="Ribonuclease H-like"/>
    <property type="match status" value="1"/>
</dbReference>
<sequence>MPKYVLFDTETTGNQEEDRIIQLGAMIVDAKAPVEVYDELCFSDVEIKLEAMEVHNITPDMIIGKPEATQTKFYQKLQEYNNPSNYLIAHNINFDLGMIKKEGFESQYQILDTLRCAQHLFPELPYHRLQYLRYALDIYMDEEEEAAKHNITIKAHDAIGDVLVMKLFLSQLVAKCRTAYPDFNPMEKLVELTKTPVFIQTFKFGKYKGKETTQVAKEDPSYIMWMMKNMDMDENLKYTLEKLTSNTTNDYY</sequence>
<evidence type="ECO:0000256" key="3">
    <source>
        <dbReference type="ARBA" id="ARBA00022839"/>
    </source>
</evidence>
<dbReference type="RefSeq" id="WP_013135682.1">
    <property type="nucleotide sequence ID" value="NC_014166.1"/>
</dbReference>